<dbReference type="RefSeq" id="WP_181549919.1">
    <property type="nucleotide sequence ID" value="NZ_JACDUS010000001.1"/>
</dbReference>
<comment type="caution">
    <text evidence="1">The sequence shown here is derived from an EMBL/GenBank/DDBJ whole genome shotgun (WGS) entry which is preliminary data.</text>
</comment>
<dbReference type="PIRSF" id="PIRSF028304">
    <property type="entry name" value="UCP028304"/>
    <property type="match status" value="1"/>
</dbReference>
<organism evidence="1 2">
    <name type="scientific">Desulfosalsimonas propionicica</name>
    <dbReference type="NCBI Taxonomy" id="332175"/>
    <lineage>
        <taxon>Bacteria</taxon>
        <taxon>Pseudomonadati</taxon>
        <taxon>Thermodesulfobacteriota</taxon>
        <taxon>Desulfobacteria</taxon>
        <taxon>Desulfobacterales</taxon>
        <taxon>Desulfosalsimonadaceae</taxon>
        <taxon>Desulfosalsimonas</taxon>
    </lineage>
</organism>
<evidence type="ECO:0000313" key="2">
    <source>
        <dbReference type="Proteomes" id="UP000525298"/>
    </source>
</evidence>
<name>A0A7W0C742_9BACT</name>
<dbReference type="InterPro" id="IPR010272">
    <property type="entry name" value="T6SS_TssF"/>
</dbReference>
<reference evidence="1 2" key="1">
    <citation type="submission" date="2020-07" db="EMBL/GenBank/DDBJ databases">
        <title>Genomic Encyclopedia of Type Strains, Phase IV (KMG-IV): sequencing the most valuable type-strain genomes for metagenomic binning, comparative biology and taxonomic classification.</title>
        <authorList>
            <person name="Goeker M."/>
        </authorList>
    </citation>
    <scope>NUCLEOTIDE SEQUENCE [LARGE SCALE GENOMIC DNA]</scope>
    <source>
        <strain evidence="1 2">DSM 17721</strain>
    </source>
</reference>
<dbReference type="PANTHER" id="PTHR35370">
    <property type="entry name" value="CYTOPLASMIC PROTEIN-RELATED-RELATED"/>
    <property type="match status" value="1"/>
</dbReference>
<dbReference type="NCBIfam" id="TIGR03359">
    <property type="entry name" value="VI_chp_6"/>
    <property type="match status" value="1"/>
</dbReference>
<sequence length="577" mass="65526">MTQKYYQEELQHLRELAVEFARAHPALAPMLTGTSQDPDVERLLEATAFMTGMLREKLDDDFPEIIQGLMQLVFPHYLQPIPAAVMMAFEPKPGLMQSFTIPAQTEIDSVPVKDQPCTFRTCGDTEIHPLRITAVDQEEKIGQNPVLRIHFRLSGLTLDQWRPEKLRLHLPGAIGEAADLYALIDRHTVNIRFVPERDGRAVTVAGRDHLKNAIEEDQTALVPYPGQSLSVFRLLQEYFILPEQFLFFDLYGWESWQERGSGDRFAVEFELERHAEIPRDLKAERFALFVVPAVNLFAHDAVPISLDHRNSEYRIIPAGKDRHHYSVFSVEKVTGIVQGTVQKREYAPFEHFREADGDRGSYFIRRRISIHARAPEMFIGVGYPEENRVRAETLSIDLLCTNGDRPAALQAGDICRATSTSPELCTFKNIGYPTKMAHPPLDRNLLWNLLSHLSVNLHSIMDADSLQTLLRLYVFAAMQDQSVVQANLKRIQAISQVSCSPGNRVIRGGVIRGFEIEIKMNAANFASRGDFLLFSALLDRFFAEYAAINSYTRLTVTDGLSGERTQWPIRIGKTRIH</sequence>
<dbReference type="Proteomes" id="UP000525298">
    <property type="component" value="Unassembled WGS sequence"/>
</dbReference>
<proteinExistence type="predicted"/>
<accession>A0A7W0C742</accession>
<protein>
    <submittedName>
        <fullName evidence="1">Type VI secretion system protein ImpG</fullName>
    </submittedName>
</protein>
<dbReference type="EMBL" id="JACDUS010000001">
    <property type="protein sequence ID" value="MBA2880270.1"/>
    <property type="molecule type" value="Genomic_DNA"/>
</dbReference>
<keyword evidence="2" id="KW-1185">Reference proteome</keyword>
<dbReference type="PANTHER" id="PTHR35370:SF4">
    <property type="entry name" value="TYPE VI SECRETION SYSTEM BASEPLATE SUBUNIT TSSF"/>
    <property type="match status" value="1"/>
</dbReference>
<evidence type="ECO:0000313" key="1">
    <source>
        <dbReference type="EMBL" id="MBA2880270.1"/>
    </source>
</evidence>
<gene>
    <name evidence="1" type="ORF">HNR65_000577</name>
</gene>
<dbReference type="Pfam" id="PF05947">
    <property type="entry name" value="T6SS_TssF"/>
    <property type="match status" value="1"/>
</dbReference>
<dbReference type="AlphaFoldDB" id="A0A7W0C742"/>